<dbReference type="InterPro" id="IPR025497">
    <property type="entry name" value="PatA-like_N"/>
</dbReference>
<accession>A0A511RJB9</accession>
<proteinExistence type="predicted"/>
<organism evidence="2 3">
    <name type="scientific">Oceanithermus desulfurans NBRC 100063</name>
    <dbReference type="NCBI Taxonomy" id="1227550"/>
    <lineage>
        <taxon>Bacteria</taxon>
        <taxon>Thermotogati</taxon>
        <taxon>Deinococcota</taxon>
        <taxon>Deinococci</taxon>
        <taxon>Thermales</taxon>
        <taxon>Thermaceae</taxon>
        <taxon>Oceanithermus</taxon>
    </lineage>
</organism>
<sequence length="268" mass="29347">MLKGNLSEFPLGTLIQTLAAAGRSGVLVVQPPWLEGRIALREGGLYAARAGARRGWAALELLAGLPRAPFVFDDTIPLPSEPNLNLPLEAALARMLAVGDRWSGLVHLPGDWQVELALSRKSGEMKLTPVMLQVLGLVEGRSIARILEEAEAPPVEVAEALDRMLGEGVLELRTPSEMRGEELVALSFYGKETGVAYVDEALHREWQKLLPHPFGVRVRSPRGQEAFFQVRPRADIPGRIMLHDKDLRKLRAGRGIKLSVQPELTTVG</sequence>
<dbReference type="Proteomes" id="UP000321827">
    <property type="component" value="Unassembled WGS sequence"/>
</dbReference>
<name>A0A511RJB9_9DEIN</name>
<evidence type="ECO:0000313" key="3">
    <source>
        <dbReference type="Proteomes" id="UP000321827"/>
    </source>
</evidence>
<protein>
    <recommendedName>
        <fullName evidence="1">PatA-like N-terminal domain-containing protein</fullName>
    </recommendedName>
</protein>
<comment type="caution">
    <text evidence="2">The sequence shown here is derived from an EMBL/GenBank/DDBJ whole genome shotgun (WGS) entry which is preliminary data.</text>
</comment>
<gene>
    <name evidence="2" type="ORF">ODE01S_11730</name>
</gene>
<dbReference type="EMBL" id="BJXN01000007">
    <property type="protein sequence ID" value="GEM89739.1"/>
    <property type="molecule type" value="Genomic_DNA"/>
</dbReference>
<dbReference type="RefSeq" id="WP_183677654.1">
    <property type="nucleotide sequence ID" value="NZ_BJXN01000007.1"/>
</dbReference>
<evidence type="ECO:0000313" key="2">
    <source>
        <dbReference type="EMBL" id="GEM89739.1"/>
    </source>
</evidence>
<dbReference type="Pfam" id="PF14332">
    <property type="entry name" value="DUF4388"/>
    <property type="match status" value="1"/>
</dbReference>
<reference evidence="2 3" key="1">
    <citation type="submission" date="2019-07" db="EMBL/GenBank/DDBJ databases">
        <title>Whole genome shotgun sequence of Oceanithermus desulfurans NBRC 100063.</title>
        <authorList>
            <person name="Hosoyama A."/>
            <person name="Uohara A."/>
            <person name="Ohji S."/>
            <person name="Ichikawa N."/>
        </authorList>
    </citation>
    <scope>NUCLEOTIDE SEQUENCE [LARGE SCALE GENOMIC DNA]</scope>
    <source>
        <strain evidence="2 3">NBRC 100063</strain>
    </source>
</reference>
<evidence type="ECO:0000259" key="1">
    <source>
        <dbReference type="Pfam" id="PF14332"/>
    </source>
</evidence>
<dbReference type="AlphaFoldDB" id="A0A511RJB9"/>
<feature type="domain" description="PatA-like N-terminal" evidence="1">
    <location>
        <begin position="3"/>
        <end position="102"/>
    </location>
</feature>